<dbReference type="AlphaFoldDB" id="A0A857J2I9"/>
<gene>
    <name evidence="2" type="ORF">GT347_03250</name>
</gene>
<dbReference type="Proteomes" id="UP000464787">
    <property type="component" value="Chromosome"/>
</dbReference>
<sequence length="98" mass="10529">MSPELDPALDPEPSLPNRIVYVSCVAAAAAALFVLVSGVNAGAGQDPRLQVAQCWHEIETEQPAGDVLHDMRVACQQLESHLAQSTRRRPEALVASQE</sequence>
<name>A0A857J2I9_9BURK</name>
<dbReference type="KEGG" id="xyk:GT347_03250"/>
<protein>
    <submittedName>
        <fullName evidence="2">Uncharacterized protein</fullName>
    </submittedName>
</protein>
<accession>A0A857J2I9</accession>
<evidence type="ECO:0000313" key="2">
    <source>
        <dbReference type="EMBL" id="QHI97085.1"/>
    </source>
</evidence>
<organism evidence="2 3">
    <name type="scientific">Xylophilus rhododendri</name>
    <dbReference type="NCBI Taxonomy" id="2697032"/>
    <lineage>
        <taxon>Bacteria</taxon>
        <taxon>Pseudomonadati</taxon>
        <taxon>Pseudomonadota</taxon>
        <taxon>Betaproteobacteria</taxon>
        <taxon>Burkholderiales</taxon>
        <taxon>Xylophilus</taxon>
    </lineage>
</organism>
<keyword evidence="3" id="KW-1185">Reference proteome</keyword>
<dbReference type="EMBL" id="CP047650">
    <property type="protein sequence ID" value="QHI97085.1"/>
    <property type="molecule type" value="Genomic_DNA"/>
</dbReference>
<proteinExistence type="predicted"/>
<keyword evidence="1" id="KW-0472">Membrane</keyword>
<dbReference type="RefSeq" id="WP_160550603.1">
    <property type="nucleotide sequence ID" value="NZ_CP047650.1"/>
</dbReference>
<keyword evidence="1" id="KW-1133">Transmembrane helix</keyword>
<evidence type="ECO:0000256" key="1">
    <source>
        <dbReference type="SAM" id="Phobius"/>
    </source>
</evidence>
<feature type="transmembrane region" description="Helical" evidence="1">
    <location>
        <begin position="20"/>
        <end position="39"/>
    </location>
</feature>
<reference evidence="2 3" key="1">
    <citation type="submission" date="2020-01" db="EMBL/GenBank/DDBJ databases">
        <title>Genome sequencing of strain KACC 21265.</title>
        <authorList>
            <person name="Heo J."/>
            <person name="Kim S.-J."/>
            <person name="Kim J.-S."/>
            <person name="Hong S.-B."/>
            <person name="Kwon S.-W."/>
        </authorList>
    </citation>
    <scope>NUCLEOTIDE SEQUENCE [LARGE SCALE GENOMIC DNA]</scope>
    <source>
        <strain evidence="2 3">KACC 21265</strain>
    </source>
</reference>
<evidence type="ECO:0000313" key="3">
    <source>
        <dbReference type="Proteomes" id="UP000464787"/>
    </source>
</evidence>
<keyword evidence="1" id="KW-0812">Transmembrane</keyword>